<evidence type="ECO:0000313" key="1">
    <source>
        <dbReference type="EMBL" id="GKV53082.1"/>
    </source>
</evidence>
<keyword evidence="2" id="KW-1185">Reference proteome</keyword>
<gene>
    <name evidence="1" type="ORF">SLEP1_g59628</name>
</gene>
<name>A0AAV5MWZ0_9ROSI</name>
<dbReference type="Proteomes" id="UP001054252">
    <property type="component" value="Unassembled WGS sequence"/>
</dbReference>
<accession>A0AAV5MWZ0</accession>
<evidence type="ECO:0000313" key="2">
    <source>
        <dbReference type="Proteomes" id="UP001054252"/>
    </source>
</evidence>
<sequence length="63" mass="7205">GTEWRWSCFRVRTTLSRLYLDPHQISMGDLSIEHVHRSEEAPCACYLDGQTGFLDCQSAPVAY</sequence>
<dbReference type="AlphaFoldDB" id="A0AAV5MWZ0"/>
<organism evidence="1 2">
    <name type="scientific">Rubroshorea leprosula</name>
    <dbReference type="NCBI Taxonomy" id="152421"/>
    <lineage>
        <taxon>Eukaryota</taxon>
        <taxon>Viridiplantae</taxon>
        <taxon>Streptophyta</taxon>
        <taxon>Embryophyta</taxon>
        <taxon>Tracheophyta</taxon>
        <taxon>Spermatophyta</taxon>
        <taxon>Magnoliopsida</taxon>
        <taxon>eudicotyledons</taxon>
        <taxon>Gunneridae</taxon>
        <taxon>Pentapetalae</taxon>
        <taxon>rosids</taxon>
        <taxon>malvids</taxon>
        <taxon>Malvales</taxon>
        <taxon>Dipterocarpaceae</taxon>
        <taxon>Rubroshorea</taxon>
    </lineage>
</organism>
<feature type="non-terminal residue" evidence="1">
    <location>
        <position position="1"/>
    </location>
</feature>
<dbReference type="EMBL" id="BPVZ01001060">
    <property type="protein sequence ID" value="GKV53082.1"/>
    <property type="molecule type" value="Genomic_DNA"/>
</dbReference>
<proteinExistence type="predicted"/>
<protein>
    <submittedName>
        <fullName evidence="1">Uncharacterized protein</fullName>
    </submittedName>
</protein>
<comment type="caution">
    <text evidence="1">The sequence shown here is derived from an EMBL/GenBank/DDBJ whole genome shotgun (WGS) entry which is preliminary data.</text>
</comment>
<reference evidence="1 2" key="1">
    <citation type="journal article" date="2021" name="Commun. Biol.">
        <title>The genome of Shorea leprosula (Dipterocarpaceae) highlights the ecological relevance of drought in aseasonal tropical rainforests.</title>
        <authorList>
            <person name="Ng K.K.S."/>
            <person name="Kobayashi M.J."/>
            <person name="Fawcett J.A."/>
            <person name="Hatakeyama M."/>
            <person name="Paape T."/>
            <person name="Ng C.H."/>
            <person name="Ang C.C."/>
            <person name="Tnah L.H."/>
            <person name="Lee C.T."/>
            <person name="Nishiyama T."/>
            <person name="Sese J."/>
            <person name="O'Brien M.J."/>
            <person name="Copetti D."/>
            <person name="Mohd Noor M.I."/>
            <person name="Ong R.C."/>
            <person name="Putra M."/>
            <person name="Sireger I.Z."/>
            <person name="Indrioko S."/>
            <person name="Kosugi Y."/>
            <person name="Izuno A."/>
            <person name="Isagi Y."/>
            <person name="Lee S.L."/>
            <person name="Shimizu K.K."/>
        </authorList>
    </citation>
    <scope>NUCLEOTIDE SEQUENCE [LARGE SCALE GENOMIC DNA]</scope>
    <source>
        <strain evidence="1">214</strain>
    </source>
</reference>